<feature type="domain" description="Isochorismatase-like" evidence="3">
    <location>
        <begin position="39"/>
        <end position="189"/>
    </location>
</feature>
<reference evidence="4 5" key="1">
    <citation type="journal article" date="2017" name="G3 (Bethesda)">
        <title>First Draft Genome Sequence of the Pathogenic Fungus Lomentospora prolificans (Formerly Scedosporium prolificans).</title>
        <authorList>
            <person name="Luo R."/>
            <person name="Zimin A."/>
            <person name="Workman R."/>
            <person name="Fan Y."/>
            <person name="Pertea G."/>
            <person name="Grossman N."/>
            <person name="Wear M.P."/>
            <person name="Jia B."/>
            <person name="Miller H."/>
            <person name="Casadevall A."/>
            <person name="Timp W."/>
            <person name="Zhang S.X."/>
            <person name="Salzberg S.L."/>
        </authorList>
    </citation>
    <scope>NUCLEOTIDE SEQUENCE [LARGE SCALE GENOMIC DNA]</scope>
    <source>
        <strain evidence="4 5">JHH-5317</strain>
    </source>
</reference>
<proteinExistence type="inferred from homology"/>
<dbReference type="VEuPathDB" id="FungiDB:jhhlp_008512"/>
<dbReference type="InParanoid" id="A0A2N3MY96"/>
<comment type="similarity">
    <text evidence="1">Belongs to the isochorismatase family.</text>
</comment>
<dbReference type="Pfam" id="PF00857">
    <property type="entry name" value="Isochorismatase"/>
    <property type="match status" value="1"/>
</dbReference>
<protein>
    <recommendedName>
        <fullName evidence="3">Isochorismatase-like domain-containing protein</fullName>
    </recommendedName>
</protein>
<dbReference type="PANTHER" id="PTHR43559:SF3">
    <property type="entry name" value="HYDROLASE YCAC-RELATED"/>
    <property type="match status" value="1"/>
</dbReference>
<dbReference type="SUPFAM" id="SSF52499">
    <property type="entry name" value="Isochorismatase-like hydrolases"/>
    <property type="match status" value="1"/>
</dbReference>
<evidence type="ECO:0000313" key="5">
    <source>
        <dbReference type="Proteomes" id="UP000233524"/>
    </source>
</evidence>
<keyword evidence="5" id="KW-1185">Reference proteome</keyword>
<dbReference type="PANTHER" id="PTHR43559">
    <property type="entry name" value="HYDROLASE YCAC-RELATED"/>
    <property type="match status" value="1"/>
</dbReference>
<keyword evidence="2" id="KW-0732">Signal</keyword>
<name>A0A2N3MY96_9PEZI</name>
<evidence type="ECO:0000259" key="3">
    <source>
        <dbReference type="Pfam" id="PF00857"/>
    </source>
</evidence>
<feature type="signal peptide" evidence="2">
    <location>
        <begin position="1"/>
        <end position="20"/>
    </location>
</feature>
<evidence type="ECO:0000256" key="1">
    <source>
        <dbReference type="ARBA" id="ARBA00006336"/>
    </source>
</evidence>
<dbReference type="Gene3D" id="3.40.50.850">
    <property type="entry name" value="Isochorismatase-like"/>
    <property type="match status" value="1"/>
</dbReference>
<gene>
    <name evidence="4" type="ORF">jhhlp_008512</name>
</gene>
<evidence type="ECO:0000313" key="4">
    <source>
        <dbReference type="EMBL" id="PKS05145.1"/>
    </source>
</evidence>
<comment type="caution">
    <text evidence="4">The sequence shown here is derived from an EMBL/GenBank/DDBJ whole genome shotgun (WGS) entry which is preliminary data.</text>
</comment>
<dbReference type="AlphaFoldDB" id="A0A2N3MY96"/>
<accession>A0A2N3MY96</accession>
<dbReference type="InterPro" id="IPR000868">
    <property type="entry name" value="Isochorismatase-like_dom"/>
</dbReference>
<dbReference type="Proteomes" id="UP000233524">
    <property type="component" value="Unassembled WGS sequence"/>
</dbReference>
<feature type="chain" id="PRO_5014962886" description="Isochorismatase-like domain-containing protein" evidence="2">
    <location>
        <begin position="21"/>
        <end position="255"/>
    </location>
</feature>
<dbReference type="InterPro" id="IPR036380">
    <property type="entry name" value="Isochorismatase-like_sf"/>
</dbReference>
<sequence>MKFWQTLAAAALSAAHLVSAAAGSNEPFHWKRLDKNNSILLIVDLQVGLYSLARDWDATQYREQMLAHGALGKLFDLPVVMTTSAETGPNGPLLQEFVDWYPDAPIIRRQGEVNAWDNEEFRDTIRSYNKSQIIMAGIVTDVCTAFLAFSLREEGYSVWANLEGSATTTPLIRDAANSAMARAGVNVVSLFSILCDLMRDWRNIPGAAEVLPFIDRYFPAYGLVARAHGAAVENGTLIPGEADILGPQSGGILEG</sequence>
<dbReference type="InterPro" id="IPR053152">
    <property type="entry name" value="Hydrolase_YcaC-like"/>
</dbReference>
<dbReference type="EMBL" id="NLAX01001623">
    <property type="protein sequence ID" value="PKS05145.1"/>
    <property type="molecule type" value="Genomic_DNA"/>
</dbReference>
<evidence type="ECO:0000256" key="2">
    <source>
        <dbReference type="SAM" id="SignalP"/>
    </source>
</evidence>
<organism evidence="4 5">
    <name type="scientific">Lomentospora prolificans</name>
    <dbReference type="NCBI Taxonomy" id="41688"/>
    <lineage>
        <taxon>Eukaryota</taxon>
        <taxon>Fungi</taxon>
        <taxon>Dikarya</taxon>
        <taxon>Ascomycota</taxon>
        <taxon>Pezizomycotina</taxon>
        <taxon>Sordariomycetes</taxon>
        <taxon>Hypocreomycetidae</taxon>
        <taxon>Microascales</taxon>
        <taxon>Microascaceae</taxon>
        <taxon>Lomentospora</taxon>
    </lineage>
</organism>
<dbReference type="OrthoDB" id="167809at2759"/>